<name>K7FQ28_PELSI</name>
<dbReference type="InterPro" id="IPR044156">
    <property type="entry name" value="Galectin-like"/>
</dbReference>
<dbReference type="HOGENOM" id="CLU_037794_5_0_1"/>
<gene>
    <name evidence="4" type="primary">LGALS2</name>
</gene>
<dbReference type="EMBL" id="AGCU01057870">
    <property type="status" value="NOT_ANNOTATED_CDS"/>
    <property type="molecule type" value="Genomic_DNA"/>
</dbReference>
<proteinExistence type="predicted"/>
<reference evidence="4" key="3">
    <citation type="submission" date="2025-08" db="UniProtKB">
        <authorList>
            <consortium name="Ensembl"/>
        </authorList>
    </citation>
    <scope>IDENTIFICATION</scope>
</reference>
<dbReference type="GO" id="GO:0043029">
    <property type="term" value="P:T cell homeostasis"/>
    <property type="evidence" value="ECO:0007669"/>
    <property type="project" value="Ensembl"/>
</dbReference>
<dbReference type="SUPFAM" id="SSF49899">
    <property type="entry name" value="Concanavalin A-like lectins/glucanases"/>
    <property type="match status" value="1"/>
</dbReference>
<evidence type="ECO:0000256" key="1">
    <source>
        <dbReference type="ARBA" id="ARBA00022734"/>
    </source>
</evidence>
<dbReference type="PANTHER" id="PTHR11346:SF104">
    <property type="entry name" value="GALECTIN-2"/>
    <property type="match status" value="1"/>
</dbReference>
<keyword evidence="1 2" id="KW-0430">Lectin</keyword>
<dbReference type="PROSITE" id="PS51304">
    <property type="entry name" value="GALECTIN"/>
    <property type="match status" value="1"/>
</dbReference>
<dbReference type="PANTHER" id="PTHR11346">
    <property type="entry name" value="GALECTIN"/>
    <property type="match status" value="1"/>
</dbReference>
<reference evidence="5" key="1">
    <citation type="submission" date="2011-10" db="EMBL/GenBank/DDBJ databases">
        <authorList>
            <consortium name="Soft-shell Turtle Genome Consortium"/>
        </authorList>
    </citation>
    <scope>NUCLEOTIDE SEQUENCE [LARGE SCALE GENOMIC DNA]</scope>
    <source>
        <strain evidence="5">Daiwa-1</strain>
    </source>
</reference>
<dbReference type="OMA" id="EITNMDM"/>
<dbReference type="Gene3D" id="2.60.120.200">
    <property type="match status" value="1"/>
</dbReference>
<organism evidence="4 5">
    <name type="scientific">Pelodiscus sinensis</name>
    <name type="common">Chinese softshell turtle</name>
    <name type="synonym">Trionyx sinensis</name>
    <dbReference type="NCBI Taxonomy" id="13735"/>
    <lineage>
        <taxon>Eukaryota</taxon>
        <taxon>Metazoa</taxon>
        <taxon>Chordata</taxon>
        <taxon>Craniata</taxon>
        <taxon>Vertebrata</taxon>
        <taxon>Euteleostomi</taxon>
        <taxon>Archelosauria</taxon>
        <taxon>Testudinata</taxon>
        <taxon>Testudines</taxon>
        <taxon>Cryptodira</taxon>
        <taxon>Trionychia</taxon>
        <taxon>Trionychidae</taxon>
        <taxon>Pelodiscus</taxon>
    </lineage>
</organism>
<dbReference type="SMART" id="SM00908">
    <property type="entry name" value="Gal-bind_lectin"/>
    <property type="match status" value="1"/>
</dbReference>
<feature type="domain" description="Galectin" evidence="3">
    <location>
        <begin position="5"/>
        <end position="132"/>
    </location>
</feature>
<dbReference type="AlphaFoldDB" id="K7FQ28"/>
<accession>K7FQ28</accession>
<dbReference type="GO" id="GO:0050729">
    <property type="term" value="P:positive regulation of inflammatory response"/>
    <property type="evidence" value="ECO:0007669"/>
    <property type="project" value="Ensembl"/>
</dbReference>
<dbReference type="GO" id="GO:0098609">
    <property type="term" value="P:cell-cell adhesion"/>
    <property type="evidence" value="ECO:0007669"/>
    <property type="project" value="Ensembl"/>
</dbReference>
<sequence>MPQEKFEILNLDVKSGASLKIKGKISDDAENFVINLGKSASELGLHFNPRFNQSTIVCNSKCANCWQSEQRSNHLPFSKGSEVKFVVSFLGDKFKVKLPDGHELEFPNRHGYDKITYLSVKGGFRVISFKQD</sequence>
<dbReference type="CDD" id="cd00070">
    <property type="entry name" value="GLECT"/>
    <property type="match status" value="1"/>
</dbReference>
<reference evidence="4" key="4">
    <citation type="submission" date="2025-09" db="UniProtKB">
        <authorList>
            <consortium name="Ensembl"/>
        </authorList>
    </citation>
    <scope>IDENTIFICATION</scope>
</reference>
<dbReference type="Ensembl" id="ENSPSIT00000010190.1">
    <property type="protein sequence ID" value="ENSPSIP00000010138.1"/>
    <property type="gene ID" value="ENSPSIG00000009156.1"/>
</dbReference>
<dbReference type="eggNOG" id="KOG3587">
    <property type="taxonomic scope" value="Eukaryota"/>
</dbReference>
<keyword evidence="5" id="KW-1185">Reference proteome</keyword>
<dbReference type="GO" id="GO:0043065">
    <property type="term" value="P:positive regulation of apoptotic process"/>
    <property type="evidence" value="ECO:0007669"/>
    <property type="project" value="Ensembl"/>
</dbReference>
<dbReference type="GO" id="GO:1990724">
    <property type="term" value="C:galectin complex"/>
    <property type="evidence" value="ECO:0007669"/>
    <property type="project" value="Ensembl"/>
</dbReference>
<dbReference type="Proteomes" id="UP000007267">
    <property type="component" value="Unassembled WGS sequence"/>
</dbReference>
<dbReference type="GO" id="GO:0030246">
    <property type="term" value="F:carbohydrate binding"/>
    <property type="evidence" value="ECO:0007669"/>
    <property type="project" value="UniProtKB-UniRule"/>
</dbReference>
<evidence type="ECO:0000313" key="5">
    <source>
        <dbReference type="Proteomes" id="UP000007267"/>
    </source>
</evidence>
<reference evidence="5" key="2">
    <citation type="journal article" date="2013" name="Nat. Genet.">
        <title>The draft genomes of soft-shell turtle and green sea turtle yield insights into the development and evolution of the turtle-specific body plan.</title>
        <authorList>
            <person name="Wang Z."/>
            <person name="Pascual-Anaya J."/>
            <person name="Zadissa A."/>
            <person name="Li W."/>
            <person name="Niimura Y."/>
            <person name="Huang Z."/>
            <person name="Li C."/>
            <person name="White S."/>
            <person name="Xiong Z."/>
            <person name="Fang D."/>
            <person name="Wang B."/>
            <person name="Ming Y."/>
            <person name="Chen Y."/>
            <person name="Zheng Y."/>
            <person name="Kuraku S."/>
            <person name="Pignatelli M."/>
            <person name="Herrero J."/>
            <person name="Beal K."/>
            <person name="Nozawa M."/>
            <person name="Li Q."/>
            <person name="Wang J."/>
            <person name="Zhang H."/>
            <person name="Yu L."/>
            <person name="Shigenobu S."/>
            <person name="Wang J."/>
            <person name="Liu J."/>
            <person name="Flicek P."/>
            <person name="Searle S."/>
            <person name="Wang J."/>
            <person name="Kuratani S."/>
            <person name="Yin Y."/>
            <person name="Aken B."/>
            <person name="Zhang G."/>
            <person name="Irie N."/>
        </authorList>
    </citation>
    <scope>NUCLEOTIDE SEQUENCE [LARGE SCALE GENOMIC DNA]</scope>
    <source>
        <strain evidence="5">Daiwa-1</strain>
    </source>
</reference>
<dbReference type="SMART" id="SM00276">
    <property type="entry name" value="GLECT"/>
    <property type="match status" value="1"/>
</dbReference>
<dbReference type="InterPro" id="IPR013320">
    <property type="entry name" value="ConA-like_dom_sf"/>
</dbReference>
<dbReference type="GeneTree" id="ENSGT00940000155025"/>
<evidence type="ECO:0000256" key="2">
    <source>
        <dbReference type="RuleBase" id="RU102079"/>
    </source>
</evidence>
<evidence type="ECO:0000313" key="4">
    <source>
        <dbReference type="Ensembl" id="ENSPSIP00000010138.1"/>
    </source>
</evidence>
<dbReference type="STRING" id="13735.ENSPSIP00000010138"/>
<dbReference type="Pfam" id="PF00337">
    <property type="entry name" value="Gal-bind_lectin"/>
    <property type="match status" value="1"/>
</dbReference>
<protein>
    <recommendedName>
        <fullName evidence="2">Galectin</fullName>
    </recommendedName>
</protein>
<dbReference type="InterPro" id="IPR001079">
    <property type="entry name" value="Galectin_CRD"/>
</dbReference>
<evidence type="ECO:0000259" key="3">
    <source>
        <dbReference type="PROSITE" id="PS51304"/>
    </source>
</evidence>